<reference evidence="2 3" key="1">
    <citation type="submission" date="2019-04" db="EMBL/GenBank/DDBJ databases">
        <authorList>
            <person name="Feng G."/>
            <person name="Zhang J."/>
            <person name="Zhu H."/>
        </authorList>
    </citation>
    <scope>NUCLEOTIDE SEQUENCE [LARGE SCALE GENOMIC DNA]</scope>
    <source>
        <strain evidence="2 3">9PBR-1</strain>
    </source>
</reference>
<proteinExistence type="predicted"/>
<evidence type="ECO:0000313" key="2">
    <source>
        <dbReference type="EMBL" id="TGE27972.1"/>
    </source>
</evidence>
<dbReference type="RefSeq" id="WP_135391345.1">
    <property type="nucleotide sequence ID" value="NZ_SRMB01000001.1"/>
</dbReference>
<feature type="chain" id="PRO_5021505228" description="Lipocalin-like domain-containing protein" evidence="1">
    <location>
        <begin position="23"/>
        <end position="133"/>
    </location>
</feature>
<evidence type="ECO:0000313" key="3">
    <source>
        <dbReference type="Proteomes" id="UP000298471"/>
    </source>
</evidence>
<comment type="caution">
    <text evidence="2">The sequence shown here is derived from an EMBL/GenBank/DDBJ whole genome shotgun (WGS) entry which is preliminary data.</text>
</comment>
<protein>
    <recommendedName>
        <fullName evidence="4">Lipocalin-like domain-containing protein</fullName>
    </recommendedName>
</protein>
<evidence type="ECO:0000256" key="1">
    <source>
        <dbReference type="SAM" id="SignalP"/>
    </source>
</evidence>
<keyword evidence="3" id="KW-1185">Reference proteome</keyword>
<dbReference type="Proteomes" id="UP000298471">
    <property type="component" value="Unassembled WGS sequence"/>
</dbReference>
<accession>A0A4Z0QH19</accession>
<dbReference type="AlphaFoldDB" id="A0A4Z0QH19"/>
<gene>
    <name evidence="2" type="ORF">E5K02_00470</name>
</gene>
<sequence length="133" mass="15007">MKKLLPLLWLLAATLFSIPFQGCKEDSETPAPATNDSAVIGKWTADKETIFWRNPPRTEVITMAQSFTFQGNTVTQVRNGNTRTGTYVFNQQKMEILMSWSSVPYRVVSLSATELMLEDLTDQSFVVQIALKK</sequence>
<keyword evidence="1" id="KW-0732">Signal</keyword>
<feature type="signal peptide" evidence="1">
    <location>
        <begin position="1"/>
        <end position="22"/>
    </location>
</feature>
<evidence type="ECO:0008006" key="4">
    <source>
        <dbReference type="Google" id="ProtNLM"/>
    </source>
</evidence>
<organism evidence="2 3">
    <name type="scientific">Hymenobacter metallicola</name>
    <dbReference type="NCBI Taxonomy" id="2563114"/>
    <lineage>
        <taxon>Bacteria</taxon>
        <taxon>Pseudomonadati</taxon>
        <taxon>Bacteroidota</taxon>
        <taxon>Cytophagia</taxon>
        <taxon>Cytophagales</taxon>
        <taxon>Hymenobacteraceae</taxon>
        <taxon>Hymenobacter</taxon>
    </lineage>
</organism>
<name>A0A4Z0QH19_9BACT</name>
<dbReference type="EMBL" id="SRMB01000001">
    <property type="protein sequence ID" value="TGE27972.1"/>
    <property type="molecule type" value="Genomic_DNA"/>
</dbReference>